<proteinExistence type="predicted"/>
<feature type="transmembrane region" description="Helical" evidence="6">
    <location>
        <begin position="165"/>
        <end position="187"/>
    </location>
</feature>
<feature type="transmembrane region" description="Helical" evidence="6">
    <location>
        <begin position="364"/>
        <end position="382"/>
    </location>
</feature>
<feature type="transmembrane region" description="Helical" evidence="6">
    <location>
        <begin position="110"/>
        <end position="131"/>
    </location>
</feature>
<keyword evidence="2" id="KW-0813">Transport</keyword>
<feature type="transmembrane region" description="Helical" evidence="6">
    <location>
        <begin position="312"/>
        <end position="334"/>
    </location>
</feature>
<evidence type="ECO:0000313" key="8">
    <source>
        <dbReference type="EMBL" id="OWP83813.1"/>
    </source>
</evidence>
<accession>A0A246GHS0</accession>
<dbReference type="Pfam" id="PF13906">
    <property type="entry name" value="AA_permease_C"/>
    <property type="match status" value="1"/>
</dbReference>
<evidence type="ECO:0000256" key="3">
    <source>
        <dbReference type="ARBA" id="ARBA00022692"/>
    </source>
</evidence>
<evidence type="ECO:0000256" key="1">
    <source>
        <dbReference type="ARBA" id="ARBA00004141"/>
    </source>
</evidence>
<feature type="transmembrane region" description="Helical" evidence="6">
    <location>
        <begin position="231"/>
        <end position="249"/>
    </location>
</feature>
<feature type="transmembrane region" description="Helical" evidence="6">
    <location>
        <begin position="83"/>
        <end position="103"/>
    </location>
</feature>
<dbReference type="EMBL" id="MTCZ01000076">
    <property type="protein sequence ID" value="OWP83813.1"/>
    <property type="molecule type" value="Genomic_DNA"/>
</dbReference>
<name>A0A246GHS0_9FLAO</name>
<keyword evidence="5 6" id="KW-0472">Membrane</keyword>
<comment type="caution">
    <text evidence="8">The sequence shown here is derived from an EMBL/GenBank/DDBJ whole genome shotgun (WGS) entry which is preliminary data.</text>
</comment>
<keyword evidence="4 6" id="KW-1133">Transmembrane helix</keyword>
<reference evidence="8 9" key="1">
    <citation type="journal article" date="2017" name="Infect. Genet. Evol.">
        <title>Comparative genome analysis of fish pathogen Flavobacterium columnare reveals extensive sequence diversity within the species.</title>
        <authorList>
            <person name="Kayansamruaj P."/>
            <person name="Dong H.T."/>
            <person name="Hirono I."/>
            <person name="Kondo H."/>
            <person name="Senapin S."/>
            <person name="Rodkhum C."/>
        </authorList>
    </citation>
    <scope>NUCLEOTIDE SEQUENCE [LARGE SCALE GENOMIC DNA]</scope>
    <source>
        <strain evidence="8 9">1215</strain>
    </source>
</reference>
<dbReference type="Gene3D" id="1.20.1740.10">
    <property type="entry name" value="Amino acid/polyamine transporter I"/>
    <property type="match status" value="1"/>
</dbReference>
<dbReference type="PIRSF" id="PIRSF006060">
    <property type="entry name" value="AA_transporter"/>
    <property type="match status" value="1"/>
</dbReference>
<protein>
    <submittedName>
        <fullName evidence="8">Amino acid transporter</fullName>
    </submittedName>
</protein>
<feature type="transmembrane region" description="Helical" evidence="6">
    <location>
        <begin position="518"/>
        <end position="534"/>
    </location>
</feature>
<dbReference type="Proteomes" id="UP000197768">
    <property type="component" value="Unassembled WGS sequence"/>
</dbReference>
<dbReference type="PANTHER" id="PTHR43243">
    <property type="entry name" value="INNER MEMBRANE TRANSPORTER YGJI-RELATED"/>
    <property type="match status" value="1"/>
</dbReference>
<feature type="transmembrane region" description="Helical" evidence="6">
    <location>
        <begin position="435"/>
        <end position="452"/>
    </location>
</feature>
<evidence type="ECO:0000313" key="9">
    <source>
        <dbReference type="Proteomes" id="UP000197768"/>
    </source>
</evidence>
<evidence type="ECO:0000256" key="5">
    <source>
        <dbReference type="ARBA" id="ARBA00023136"/>
    </source>
</evidence>
<feature type="domain" description="Cationic amino acid transporter C-terminal" evidence="7">
    <location>
        <begin position="494"/>
        <end position="537"/>
    </location>
</feature>
<dbReference type="OrthoDB" id="9762947at2"/>
<feature type="transmembrane region" description="Helical" evidence="6">
    <location>
        <begin position="51"/>
        <end position="71"/>
    </location>
</feature>
<dbReference type="AlphaFoldDB" id="A0A246GHS0"/>
<feature type="transmembrane region" description="Helical" evidence="6">
    <location>
        <begin position="472"/>
        <end position="489"/>
    </location>
</feature>
<dbReference type="GO" id="GO:0016020">
    <property type="term" value="C:membrane"/>
    <property type="evidence" value="ECO:0007669"/>
    <property type="project" value="UniProtKB-SubCell"/>
</dbReference>
<gene>
    <name evidence="8" type="ORF">BWK59_08560</name>
</gene>
<feature type="transmembrane region" description="Helical" evidence="6">
    <location>
        <begin position="494"/>
        <end position="512"/>
    </location>
</feature>
<feature type="transmembrane region" description="Helical" evidence="6">
    <location>
        <begin position="270"/>
        <end position="292"/>
    </location>
</feature>
<feature type="transmembrane region" description="Helical" evidence="6">
    <location>
        <begin position="22"/>
        <end position="44"/>
    </location>
</feature>
<sequence>MLKQGGDGEHSGLNKVLTVKDLTFFGIAAIIGGGTFSAIGNACFSGGPGVILLYVICAIACGFTAMCYAEFAARVPVSGSAYTYAYVSFGELFAWIIGWALLMEYSIGNIYIAFSWSGYFTNLLESFGLHLPEWLTINYKSAHTAFLENKIGEGLLAWQNAPEIAGFKIIFDMPAVLINVLITYLIYKGTSESKNVSNFMVYLKLIVIVLVIAVGVFYIDIDNWNPFMPNGFKGVMAGVSAVFFAYIGFDAVSTLAEESKNPQHDLPRGMIYSLVICTIVYIILALVLTGMVKYDLLGVSDPLAEIFALKGIKWMLFIVSIAAVAAMTSVMLVFQMGQPRIWMTMSRDGLMPKQFASIHPKYKTPGFATIVTGIVVGLPIFFTDENFVLDFTSIGTLFAFVLVCGGVLMLAPHNEEEANAPTRGKFRIPYINSKWIFPTIVVISFLTIHFLFPDYFSSTLSLNESNLATNLPLIVFFAFTLVMTILSFLKKLSLIPLLGLISCCYLLTGMAVSNWKWFGIWLIIGLIIYFSYGFKNSKLNKK</sequence>
<feature type="transmembrane region" description="Helical" evidence="6">
    <location>
        <begin position="394"/>
        <end position="414"/>
    </location>
</feature>
<evidence type="ECO:0000256" key="4">
    <source>
        <dbReference type="ARBA" id="ARBA00022989"/>
    </source>
</evidence>
<evidence type="ECO:0000259" key="7">
    <source>
        <dbReference type="Pfam" id="PF13906"/>
    </source>
</evidence>
<comment type="subcellular location">
    <subcellularLocation>
        <location evidence="1">Membrane</location>
        <topology evidence="1">Multi-pass membrane protein</topology>
    </subcellularLocation>
</comment>
<dbReference type="Pfam" id="PF13520">
    <property type="entry name" value="AA_permease_2"/>
    <property type="match status" value="1"/>
</dbReference>
<dbReference type="GO" id="GO:0015171">
    <property type="term" value="F:amino acid transmembrane transporter activity"/>
    <property type="evidence" value="ECO:0007669"/>
    <property type="project" value="TreeGrafter"/>
</dbReference>
<dbReference type="PANTHER" id="PTHR43243:SF4">
    <property type="entry name" value="CATIONIC AMINO ACID TRANSPORTER 4"/>
    <property type="match status" value="1"/>
</dbReference>
<dbReference type="InterPro" id="IPR002293">
    <property type="entry name" value="AA/rel_permease1"/>
</dbReference>
<organism evidence="8 9">
    <name type="scientific">Flavobacterium davisii</name>
    <dbReference type="NCBI Taxonomy" id="2906077"/>
    <lineage>
        <taxon>Bacteria</taxon>
        <taxon>Pseudomonadati</taxon>
        <taxon>Bacteroidota</taxon>
        <taxon>Flavobacteriia</taxon>
        <taxon>Flavobacteriales</taxon>
        <taxon>Flavobacteriaceae</taxon>
        <taxon>Flavobacterium</taxon>
    </lineage>
</organism>
<feature type="transmembrane region" description="Helical" evidence="6">
    <location>
        <begin position="199"/>
        <end position="219"/>
    </location>
</feature>
<dbReference type="InterPro" id="IPR029485">
    <property type="entry name" value="CAT_C"/>
</dbReference>
<evidence type="ECO:0000256" key="2">
    <source>
        <dbReference type="ARBA" id="ARBA00022448"/>
    </source>
</evidence>
<evidence type="ECO:0000256" key="6">
    <source>
        <dbReference type="SAM" id="Phobius"/>
    </source>
</evidence>
<keyword evidence="3 6" id="KW-0812">Transmembrane</keyword>